<keyword evidence="2" id="KW-1185">Reference proteome</keyword>
<accession>A0ACC0KMC0</accession>
<protein>
    <submittedName>
        <fullName evidence="1">Uncharacterized protein</fullName>
    </submittedName>
</protein>
<dbReference type="EMBL" id="CM046120">
    <property type="protein sequence ID" value="KAI8437430.1"/>
    <property type="molecule type" value="Genomic_DNA"/>
</dbReference>
<organism evidence="1 2">
    <name type="scientific">Choristoneura fumiferana</name>
    <name type="common">Spruce budworm moth</name>
    <name type="synonym">Archips fumiferana</name>
    <dbReference type="NCBI Taxonomy" id="7141"/>
    <lineage>
        <taxon>Eukaryota</taxon>
        <taxon>Metazoa</taxon>
        <taxon>Ecdysozoa</taxon>
        <taxon>Arthropoda</taxon>
        <taxon>Hexapoda</taxon>
        <taxon>Insecta</taxon>
        <taxon>Pterygota</taxon>
        <taxon>Neoptera</taxon>
        <taxon>Endopterygota</taxon>
        <taxon>Lepidoptera</taxon>
        <taxon>Glossata</taxon>
        <taxon>Ditrysia</taxon>
        <taxon>Tortricoidea</taxon>
        <taxon>Tortricidae</taxon>
        <taxon>Tortricinae</taxon>
        <taxon>Choristoneura</taxon>
    </lineage>
</organism>
<proteinExistence type="predicted"/>
<evidence type="ECO:0000313" key="2">
    <source>
        <dbReference type="Proteomes" id="UP001064048"/>
    </source>
</evidence>
<dbReference type="Proteomes" id="UP001064048">
    <property type="component" value="Chromosome 20"/>
</dbReference>
<comment type="caution">
    <text evidence="1">The sequence shown here is derived from an EMBL/GenBank/DDBJ whole genome shotgun (WGS) entry which is preliminary data.</text>
</comment>
<reference evidence="1 2" key="1">
    <citation type="journal article" date="2022" name="Genome Biol. Evol.">
        <title>The Spruce Budworm Genome: Reconstructing the Evolutionary History of Antifreeze Proteins.</title>
        <authorList>
            <person name="Beliveau C."/>
            <person name="Gagne P."/>
            <person name="Picq S."/>
            <person name="Vernygora O."/>
            <person name="Keeling C.I."/>
            <person name="Pinkney K."/>
            <person name="Doucet D."/>
            <person name="Wen F."/>
            <person name="Johnston J.S."/>
            <person name="Maaroufi H."/>
            <person name="Boyle B."/>
            <person name="Laroche J."/>
            <person name="Dewar K."/>
            <person name="Juretic N."/>
            <person name="Blackburn G."/>
            <person name="Nisole A."/>
            <person name="Brunet B."/>
            <person name="Brandao M."/>
            <person name="Lumley L."/>
            <person name="Duan J."/>
            <person name="Quan G."/>
            <person name="Lucarotti C.J."/>
            <person name="Roe A.D."/>
            <person name="Sperling F.A.H."/>
            <person name="Levesque R.C."/>
            <person name="Cusson M."/>
        </authorList>
    </citation>
    <scope>NUCLEOTIDE SEQUENCE [LARGE SCALE GENOMIC DNA]</scope>
    <source>
        <strain evidence="1">Glfc:IPQL:Cfum</strain>
    </source>
</reference>
<sequence>MVLRALLQDYMDHMHTHVAAHAEGGYSSADSAKENMVLNHNLNRFFNTADLPPPVGTTLLKSDQIDFDIKQSWISYTIYNSRTAGQIVMIFDVWIVEFVSAPNSRIGGEERSRGNILGGQGRSLLSGALANTLSQRLRAKKRVMNRSLDIMGRLAFGGLEIEGSNCH</sequence>
<gene>
    <name evidence="1" type="ORF">MSG28_011753</name>
</gene>
<name>A0ACC0KMC0_CHOFU</name>
<evidence type="ECO:0000313" key="1">
    <source>
        <dbReference type="EMBL" id="KAI8437430.1"/>
    </source>
</evidence>